<evidence type="ECO:0000256" key="11">
    <source>
        <dbReference type="ARBA" id="ARBA00022840"/>
    </source>
</evidence>
<dbReference type="FunFam" id="1.20.120.1080:FF:000081">
    <property type="entry name" value="Tudor domain containing 9"/>
    <property type="match status" value="1"/>
</dbReference>
<evidence type="ECO:0000259" key="22">
    <source>
        <dbReference type="PROSITE" id="PS51194"/>
    </source>
</evidence>
<dbReference type="Pfam" id="PF00271">
    <property type="entry name" value="Helicase_C"/>
    <property type="match status" value="1"/>
</dbReference>
<evidence type="ECO:0000313" key="23">
    <source>
        <dbReference type="Proteomes" id="UP001318040"/>
    </source>
</evidence>
<proteinExistence type="inferred from homology"/>
<comment type="catalytic activity">
    <reaction evidence="16">
        <text>ATP + H2O = ADP + phosphate + H(+)</text>
        <dbReference type="Rhea" id="RHEA:13065"/>
        <dbReference type="ChEBI" id="CHEBI:15377"/>
        <dbReference type="ChEBI" id="CHEBI:15378"/>
        <dbReference type="ChEBI" id="CHEBI:30616"/>
        <dbReference type="ChEBI" id="CHEBI:43474"/>
        <dbReference type="ChEBI" id="CHEBI:456216"/>
        <dbReference type="EC" id="3.6.4.13"/>
    </reaction>
</comment>
<evidence type="ECO:0000256" key="10">
    <source>
        <dbReference type="ARBA" id="ARBA00022806"/>
    </source>
</evidence>
<dbReference type="GO" id="GO:0005737">
    <property type="term" value="C:cytoplasm"/>
    <property type="evidence" value="ECO:0007669"/>
    <property type="project" value="UniProtKB-SubCell"/>
</dbReference>
<dbReference type="Pfam" id="PF00567">
    <property type="entry name" value="TUDOR"/>
    <property type="match status" value="1"/>
</dbReference>
<dbReference type="GO" id="GO:0016787">
    <property type="term" value="F:hydrolase activity"/>
    <property type="evidence" value="ECO:0007669"/>
    <property type="project" value="UniProtKB-KW"/>
</dbReference>
<dbReference type="GO" id="GO:0005524">
    <property type="term" value="F:ATP binding"/>
    <property type="evidence" value="ECO:0007669"/>
    <property type="project" value="UniProtKB-KW"/>
</dbReference>
<dbReference type="KEGG" id="pmrn:116943226"/>
<reference evidence="24" key="1">
    <citation type="submission" date="2025-08" db="UniProtKB">
        <authorList>
            <consortium name="RefSeq"/>
        </authorList>
    </citation>
    <scope>IDENTIFICATION</scope>
    <source>
        <tissue evidence="24">Sperm</tissue>
    </source>
</reference>
<evidence type="ECO:0000256" key="1">
    <source>
        <dbReference type="ARBA" id="ARBA00004123"/>
    </source>
</evidence>
<keyword evidence="15" id="KW-0469">Meiosis</keyword>
<dbReference type="SMART" id="SM00490">
    <property type="entry name" value="HELICc"/>
    <property type="match status" value="1"/>
</dbReference>
<evidence type="ECO:0000256" key="15">
    <source>
        <dbReference type="ARBA" id="ARBA00023254"/>
    </source>
</evidence>
<feature type="domain" description="Helicase ATP-binding" evidence="21">
    <location>
        <begin position="177"/>
        <end position="343"/>
    </location>
</feature>
<dbReference type="Gene3D" id="2.30.30.140">
    <property type="match status" value="1"/>
</dbReference>
<evidence type="ECO:0000256" key="18">
    <source>
        <dbReference type="ARBA" id="ARBA00081664"/>
    </source>
</evidence>
<dbReference type="GO" id="GO:0051321">
    <property type="term" value="P:meiotic cell cycle"/>
    <property type="evidence" value="ECO:0007669"/>
    <property type="project" value="UniProtKB-KW"/>
</dbReference>
<feature type="domain" description="Helicase C-terminal" evidence="22">
    <location>
        <begin position="405"/>
        <end position="569"/>
    </location>
</feature>
<feature type="domain" description="Tudor" evidence="20">
    <location>
        <begin position="964"/>
        <end position="1025"/>
    </location>
</feature>
<dbReference type="RefSeq" id="XP_032811802.1">
    <property type="nucleotide sequence ID" value="XM_032955911.1"/>
</dbReference>
<evidence type="ECO:0000256" key="3">
    <source>
        <dbReference type="ARBA" id="ARBA00008792"/>
    </source>
</evidence>
<dbReference type="CTD" id="122402"/>
<evidence type="ECO:0000256" key="16">
    <source>
        <dbReference type="ARBA" id="ARBA00047984"/>
    </source>
</evidence>
<name>A0AAJ7T805_PETMA</name>
<evidence type="ECO:0000256" key="19">
    <source>
        <dbReference type="SAM" id="MobiDB-lite"/>
    </source>
</evidence>
<keyword evidence="12" id="KW-0744">Spermatogenesis</keyword>
<dbReference type="InterPro" id="IPR035437">
    <property type="entry name" value="SNase_OB-fold_sf"/>
</dbReference>
<evidence type="ECO:0000256" key="14">
    <source>
        <dbReference type="ARBA" id="ARBA00023242"/>
    </source>
</evidence>
<dbReference type="SMART" id="SM00333">
    <property type="entry name" value="TUDOR"/>
    <property type="match status" value="1"/>
</dbReference>
<dbReference type="Pfam" id="PF21010">
    <property type="entry name" value="HA2_C"/>
    <property type="match status" value="1"/>
</dbReference>
<dbReference type="InterPro" id="IPR011545">
    <property type="entry name" value="DEAD/DEAH_box_helicase_dom"/>
</dbReference>
<dbReference type="SUPFAM" id="SSF63748">
    <property type="entry name" value="Tudor/PWWP/MBT"/>
    <property type="match status" value="1"/>
</dbReference>
<evidence type="ECO:0000259" key="20">
    <source>
        <dbReference type="PROSITE" id="PS50304"/>
    </source>
</evidence>
<evidence type="ECO:0000256" key="13">
    <source>
        <dbReference type="ARBA" id="ARBA00023158"/>
    </source>
</evidence>
<dbReference type="PROSITE" id="PS51192">
    <property type="entry name" value="HELICASE_ATP_BIND_1"/>
    <property type="match status" value="1"/>
</dbReference>
<dbReference type="PANTHER" id="PTHR18934:SF113">
    <property type="entry name" value="ATP-DEPENDENT RNA HELICASE TDRD9"/>
    <property type="match status" value="1"/>
</dbReference>
<organism evidence="23 24">
    <name type="scientific">Petromyzon marinus</name>
    <name type="common">Sea lamprey</name>
    <dbReference type="NCBI Taxonomy" id="7757"/>
    <lineage>
        <taxon>Eukaryota</taxon>
        <taxon>Metazoa</taxon>
        <taxon>Chordata</taxon>
        <taxon>Craniata</taxon>
        <taxon>Vertebrata</taxon>
        <taxon>Cyclostomata</taxon>
        <taxon>Hyperoartia</taxon>
        <taxon>Petromyzontiformes</taxon>
        <taxon>Petromyzontidae</taxon>
        <taxon>Petromyzon</taxon>
    </lineage>
</organism>
<dbReference type="InterPro" id="IPR027417">
    <property type="entry name" value="P-loop_NTPase"/>
</dbReference>
<evidence type="ECO:0000256" key="5">
    <source>
        <dbReference type="ARBA" id="ARBA00022473"/>
    </source>
</evidence>
<dbReference type="CDD" id="cd18791">
    <property type="entry name" value="SF2_C_RHA"/>
    <property type="match status" value="1"/>
</dbReference>
<dbReference type="GO" id="GO:0005634">
    <property type="term" value="C:nucleus"/>
    <property type="evidence" value="ECO:0007669"/>
    <property type="project" value="UniProtKB-SubCell"/>
</dbReference>
<keyword evidence="14" id="KW-0539">Nucleus</keyword>
<dbReference type="InterPro" id="IPR014001">
    <property type="entry name" value="Helicase_ATP-bd"/>
</dbReference>
<dbReference type="GO" id="GO:0003723">
    <property type="term" value="F:RNA binding"/>
    <property type="evidence" value="ECO:0007669"/>
    <property type="project" value="TreeGrafter"/>
</dbReference>
<keyword evidence="10 24" id="KW-0347">Helicase</keyword>
<dbReference type="PANTHER" id="PTHR18934">
    <property type="entry name" value="ATP-DEPENDENT RNA HELICASE"/>
    <property type="match status" value="1"/>
</dbReference>
<dbReference type="InterPro" id="IPR007502">
    <property type="entry name" value="Helicase-assoc_dom"/>
</dbReference>
<keyword evidence="5" id="KW-0217">Developmental protein</keyword>
<dbReference type="SUPFAM" id="SSF52540">
    <property type="entry name" value="P-loop containing nucleoside triphosphate hydrolases"/>
    <property type="match status" value="1"/>
</dbReference>
<keyword evidence="23" id="KW-1185">Reference proteome</keyword>
<evidence type="ECO:0000313" key="24">
    <source>
        <dbReference type="RefSeq" id="XP_032811802.1"/>
    </source>
</evidence>
<dbReference type="GO" id="GO:0030154">
    <property type="term" value="P:cell differentiation"/>
    <property type="evidence" value="ECO:0007669"/>
    <property type="project" value="UniProtKB-KW"/>
</dbReference>
<comment type="similarity">
    <text evidence="3">Belongs to the DEAD box helicase family. DEAH subfamily.</text>
</comment>
<dbReference type="GO" id="GO:0031047">
    <property type="term" value="P:regulatory ncRNA-mediated gene silencing"/>
    <property type="evidence" value="ECO:0007669"/>
    <property type="project" value="UniProtKB-KW"/>
</dbReference>
<gene>
    <name evidence="24" type="primary">TDRD9</name>
</gene>
<dbReference type="PROSITE" id="PS51194">
    <property type="entry name" value="HELICASE_CTER"/>
    <property type="match status" value="1"/>
</dbReference>
<keyword evidence="7" id="KW-0547">Nucleotide-binding</keyword>
<dbReference type="InterPro" id="IPR002999">
    <property type="entry name" value="Tudor"/>
</dbReference>
<keyword evidence="13" id="KW-0943">RNA-mediated gene silencing</keyword>
<dbReference type="GO" id="GO:0007283">
    <property type="term" value="P:spermatogenesis"/>
    <property type="evidence" value="ECO:0007669"/>
    <property type="project" value="UniProtKB-KW"/>
</dbReference>
<dbReference type="FunFam" id="3.40.50.300:FF:000946">
    <property type="entry name" value="putative ATP-dependent RNA helicase TDRD9"/>
    <property type="match status" value="1"/>
</dbReference>
<accession>A0AAJ7T805</accession>
<dbReference type="Proteomes" id="UP001318040">
    <property type="component" value="Chromosome 17"/>
</dbReference>
<evidence type="ECO:0000259" key="21">
    <source>
        <dbReference type="PROSITE" id="PS51192"/>
    </source>
</evidence>
<dbReference type="PROSITE" id="PS50304">
    <property type="entry name" value="TUDOR"/>
    <property type="match status" value="1"/>
</dbReference>
<dbReference type="SMART" id="SM00487">
    <property type="entry name" value="DEXDc"/>
    <property type="match status" value="1"/>
</dbReference>
<dbReference type="Pfam" id="PF00270">
    <property type="entry name" value="DEAD"/>
    <property type="match status" value="1"/>
</dbReference>
<dbReference type="GO" id="GO:0003724">
    <property type="term" value="F:RNA helicase activity"/>
    <property type="evidence" value="ECO:0007669"/>
    <property type="project" value="UniProtKB-EC"/>
</dbReference>
<evidence type="ECO:0000256" key="7">
    <source>
        <dbReference type="ARBA" id="ARBA00022741"/>
    </source>
</evidence>
<comment type="subcellular location">
    <subcellularLocation>
        <location evidence="2">Cytoplasm</location>
    </subcellularLocation>
    <subcellularLocation>
        <location evidence="1">Nucleus</location>
    </subcellularLocation>
</comment>
<dbReference type="InterPro" id="IPR001650">
    <property type="entry name" value="Helicase_C-like"/>
</dbReference>
<keyword evidence="11" id="KW-0067">ATP-binding</keyword>
<feature type="region of interest" description="Disordered" evidence="19">
    <location>
        <begin position="37"/>
        <end position="60"/>
    </location>
</feature>
<protein>
    <recommendedName>
        <fullName evidence="17">ATP-dependent RNA helicase TDRD9</fullName>
        <ecNumber evidence="4">3.6.4.13</ecNumber>
    </recommendedName>
    <alternativeName>
        <fullName evidence="18">Tudor domain-containing protein 9</fullName>
    </alternativeName>
</protein>
<evidence type="ECO:0000256" key="8">
    <source>
        <dbReference type="ARBA" id="ARBA00022782"/>
    </source>
</evidence>
<dbReference type="Gene3D" id="1.20.120.1080">
    <property type="match status" value="1"/>
</dbReference>
<dbReference type="EC" id="3.6.4.13" evidence="4"/>
<keyword evidence="9" id="KW-0378">Hydrolase</keyword>
<keyword evidence="8" id="KW-0221">Differentiation</keyword>
<sequence>MNPMIAEVSVQDLCDWFTIDKKPQNIRVLPEKATARNGGLWSAARPQPSTEEPRQLAGRRRQQQELKLLGEQGCNQDYVQDFYQHQAHEYIQQQQQQSEQEVYEQSECGSESLAELTESVTTLDSIYDLELESLEASSAFTESQAGRVVGCDVYRFYNFQHTYDVELPIAKHREKILQMIESNQVLVVQGSTGSGKTTQIPQYVLDQHAQLGTHCNIVVTQPRKLAARSIAAWVSRSRNWELGSIVGYQVGLDKMATDDTRLVYMTTGILLRKFIAEKSMMEFTHVFIDEVHERDQETDFLLLLVRKLLRTNSRTVKVILMSATIDCQEFASYFSMPLMDRMQPAPIIFVPDQVHEVQVHYLEDMPISLSEAVIFDLCIPSIARESYAITEKLIRSFYDMEAYKHLQTGVQELGSVLVFLPGYGEITEMMEWLSVNMTSLKLLPLHSSLTPQEQKMVFDPVQRGLRKVILSTNIAESSITVPDIKYVIDYCLAREMVCETGTNYQSLRLMWASKVNCDQRKGRAGRTSSGHCYRIVTKDFWKNSIPDYSIPEMLRCPLESTVLKVKQLDLGEPKAMLALALTPPNLSDIKRTVLLLKEVGALTITMADGGLNSHDGELTTLGRVLASLPMDLRLGKLLVLGHVFGCFYECLIIAASLSLQSTFLTPFNEMLKSFRHKLAWSDGSHSDCLAAVNAYKEWKHCKESGKFRTHKVEKKWGLEKMIIVRRMHEVDELMEEIMKRLLKFNIRLDKLDGMEPPDKYDPFVLKVVLAGAFYPFYFGCCSINEAIAAKDMNLHDPKTTVKLWNMPPKGQCYTQQLSAALGDCGRGKAIYFDGTRVFMEFQRDPEEHTASVLRAVYLALKMSQLRIPIRLKLLHMEDNDMDLQEGTRKNPATGLNTNRFCCDIQNQKLMEKTQTLAGFWLMVFITEVLDVGHFFAQKVDDNSKEVQHLAERIGERPKRPLMAPPSPGDLCLSPYPDENSQELYRARVMRVPSSHTVEVFFVDFGNTRNIPLQDLKELPQDLKDMPFQAMECMLCEVRPSALSRIAAGGSWSADARSWFSQQTLEKKFFMQVFSMEHGVLRVRLSGSRPLEGAASGSAVPSQPADVGRMMVELGFAEPAEEAFESKQNHELLDGKFPVTVSNARAYPEVAARPMVDGVDNFSMLSVSASSLHRELQGPTSSYEMRFCSMTNMGRLRSVRVGNMSVNSVAVNDEPQDSHDRLLVAASVKVNQSGSTILLRDTTLMPSIHGLPAILCLIFTPVMELRRDYSKSRYTGALCGLGWDPQTGEAIFTDHDMEITFDTSFDMDDIIMINSLRMAINVMMAEDEVTAQWSQVAVRRLQQRTRSRLLDLFFNKHSRKPMEPFLYNSPYRWNQIPPDELLPYSDEDESGKCQLYQLHKSVLLNVRCPSNDGEPR</sequence>
<evidence type="ECO:0000256" key="12">
    <source>
        <dbReference type="ARBA" id="ARBA00022871"/>
    </source>
</evidence>
<dbReference type="FunFam" id="3.40.50.300:FF:001113">
    <property type="entry name" value="ATP-dependent RNA helicase TDRD9"/>
    <property type="match status" value="1"/>
</dbReference>
<dbReference type="Gene3D" id="2.40.50.90">
    <property type="match status" value="1"/>
</dbReference>
<evidence type="ECO:0000256" key="17">
    <source>
        <dbReference type="ARBA" id="ARBA00074173"/>
    </source>
</evidence>
<evidence type="ECO:0000256" key="2">
    <source>
        <dbReference type="ARBA" id="ARBA00004496"/>
    </source>
</evidence>
<dbReference type="SMART" id="SM00847">
    <property type="entry name" value="HA2"/>
    <property type="match status" value="1"/>
</dbReference>
<dbReference type="Gene3D" id="3.40.50.300">
    <property type="entry name" value="P-loop containing nucleotide triphosphate hydrolases"/>
    <property type="match status" value="2"/>
</dbReference>
<keyword evidence="6" id="KW-0963">Cytoplasm</keyword>
<evidence type="ECO:0000256" key="6">
    <source>
        <dbReference type="ARBA" id="ARBA00022490"/>
    </source>
</evidence>
<evidence type="ECO:0000256" key="9">
    <source>
        <dbReference type="ARBA" id="ARBA00022801"/>
    </source>
</evidence>
<evidence type="ECO:0000256" key="4">
    <source>
        <dbReference type="ARBA" id="ARBA00012552"/>
    </source>
</evidence>